<proteinExistence type="predicted"/>
<dbReference type="PANTHER" id="PTHR38439">
    <property type="entry name" value="AURACYANIN-B"/>
    <property type="match status" value="1"/>
</dbReference>
<evidence type="ECO:0000313" key="6">
    <source>
        <dbReference type="EMBL" id="ACU02559.1"/>
    </source>
</evidence>
<dbReference type="InterPro" id="IPR050845">
    <property type="entry name" value="Cu-binding_ET"/>
</dbReference>
<keyword evidence="3" id="KW-0249">Electron transport</keyword>
<dbReference type="eggNOG" id="COG4454">
    <property type="taxonomic scope" value="Bacteria"/>
</dbReference>
<evidence type="ECO:0000256" key="4">
    <source>
        <dbReference type="ARBA" id="ARBA00023008"/>
    </source>
</evidence>
<dbReference type="InterPro" id="IPR028871">
    <property type="entry name" value="BlueCu_1_BS"/>
</dbReference>
<dbReference type="CDD" id="cd04233">
    <property type="entry name" value="Auracyanin"/>
    <property type="match status" value="1"/>
</dbReference>
<evidence type="ECO:0000259" key="5">
    <source>
        <dbReference type="Pfam" id="PF00127"/>
    </source>
</evidence>
<dbReference type="GO" id="GO:0009055">
    <property type="term" value="F:electron transfer activity"/>
    <property type="evidence" value="ECO:0007669"/>
    <property type="project" value="InterPro"/>
</dbReference>
<evidence type="ECO:0000256" key="3">
    <source>
        <dbReference type="ARBA" id="ARBA00022982"/>
    </source>
</evidence>
<name>C6XZ77_PEDHD</name>
<dbReference type="Pfam" id="PF00127">
    <property type="entry name" value="Copper-bind"/>
    <property type="match status" value="1"/>
</dbReference>
<keyword evidence="7" id="KW-1185">Reference proteome</keyword>
<dbReference type="EMBL" id="CP001681">
    <property type="protein sequence ID" value="ACU02559.1"/>
    <property type="molecule type" value="Genomic_DNA"/>
</dbReference>
<gene>
    <name evidence="6" type="ordered locus">Phep_0335</name>
</gene>
<keyword evidence="1" id="KW-0813">Transport</keyword>
<sequence length="373" mass="42070">MLFFFLQAMQLMAQGNDGVTEVTLKVMPGLQFDVVRFTVKPGALVKLSFTNTDDMSHNLLITKPGKRLAVVNAALQLEEKGPAMNYIPKSSDVLWSVPILSPEQTKSLSFKAPLQAGAYPYVCTYPGHGFVMYGVMYVNAEGKMPELKNDPNIPPARQEDKLADAGKHDMHHAHQQEMPKADHPYATVPPYLYRIFMEDASPAAIAVSLPQNLSYCWDAGVCRLRYAWKGGFVDNTALWKGHADATAKIIGTIFYRDKTTYPLRVGDPDAIPVTEYKGYRLVEKYPEFHYTLNGIDVYELILPKEDGKGLVRKFRIPDANKEVWFAANLHDEAVTYEASAGNWDHEKLRLNPQQAREFTLIMTSYPLVYSRKK</sequence>
<protein>
    <submittedName>
        <fullName evidence="6">Blue (Type 1) copper domain protein</fullName>
    </submittedName>
</protein>
<keyword evidence="4" id="KW-0186">Copper</keyword>
<accession>C6XZ77</accession>
<dbReference type="InterPro" id="IPR008972">
    <property type="entry name" value="Cupredoxin"/>
</dbReference>
<dbReference type="PANTHER" id="PTHR38439:SF2">
    <property type="entry name" value="OUTER MEMBRANE PROTEIN H.8"/>
    <property type="match status" value="1"/>
</dbReference>
<organism evidence="6 7">
    <name type="scientific">Pedobacter heparinus (strain ATCC 13125 / DSM 2366 / CIP 104194 / JCM 7457 / NBRC 12017 / NCIMB 9290 / NRRL B-14731 / HIM 762-3)</name>
    <dbReference type="NCBI Taxonomy" id="485917"/>
    <lineage>
        <taxon>Bacteria</taxon>
        <taxon>Pseudomonadati</taxon>
        <taxon>Bacteroidota</taxon>
        <taxon>Sphingobacteriia</taxon>
        <taxon>Sphingobacteriales</taxon>
        <taxon>Sphingobacteriaceae</taxon>
        <taxon>Pedobacter</taxon>
    </lineage>
</organism>
<dbReference type="HOGENOM" id="CLU_767010_0_0_10"/>
<evidence type="ECO:0000256" key="1">
    <source>
        <dbReference type="ARBA" id="ARBA00022448"/>
    </source>
</evidence>
<dbReference type="Proteomes" id="UP000000852">
    <property type="component" value="Chromosome"/>
</dbReference>
<dbReference type="PROSITE" id="PS00196">
    <property type="entry name" value="COPPER_BLUE"/>
    <property type="match status" value="1"/>
</dbReference>
<dbReference type="Gene3D" id="2.60.40.420">
    <property type="entry name" value="Cupredoxins - blue copper proteins"/>
    <property type="match status" value="1"/>
</dbReference>
<dbReference type="STRING" id="485917.Phep_0335"/>
<dbReference type="GO" id="GO:0005507">
    <property type="term" value="F:copper ion binding"/>
    <property type="evidence" value="ECO:0007669"/>
    <property type="project" value="InterPro"/>
</dbReference>
<evidence type="ECO:0000313" key="7">
    <source>
        <dbReference type="Proteomes" id="UP000000852"/>
    </source>
</evidence>
<reference evidence="6 7" key="1">
    <citation type="journal article" date="2009" name="Stand. Genomic Sci.">
        <title>Complete genome sequence of Pedobacter heparinus type strain (HIM 762-3).</title>
        <authorList>
            <person name="Han C."/>
            <person name="Spring S."/>
            <person name="Lapidus A."/>
            <person name="Del Rio T.G."/>
            <person name="Tice H."/>
            <person name="Copeland A."/>
            <person name="Cheng J.F."/>
            <person name="Lucas S."/>
            <person name="Chen F."/>
            <person name="Nolan M."/>
            <person name="Bruce D."/>
            <person name="Goodwin L."/>
            <person name="Pitluck S."/>
            <person name="Ivanova N."/>
            <person name="Mavromatis K."/>
            <person name="Mikhailova N."/>
            <person name="Pati A."/>
            <person name="Chen A."/>
            <person name="Palaniappan K."/>
            <person name="Land M."/>
            <person name="Hauser L."/>
            <person name="Chang Y.J."/>
            <person name="Jeffries C.C."/>
            <person name="Saunders E."/>
            <person name="Chertkov O."/>
            <person name="Brettin T."/>
            <person name="Goker M."/>
            <person name="Rohde M."/>
            <person name="Bristow J."/>
            <person name="Eisen J.A."/>
            <person name="Markowitz V."/>
            <person name="Hugenholtz P."/>
            <person name="Kyrpides N.C."/>
            <person name="Klenk H.P."/>
            <person name="Detter J.C."/>
        </authorList>
    </citation>
    <scope>NUCLEOTIDE SEQUENCE [LARGE SCALE GENOMIC DNA]</scope>
    <source>
        <strain evidence="7">ATCC 13125 / DSM 2366 / CIP 104194 / JCM 7457 / NBRC 12017 / NCIMB 9290 / NRRL B-14731 / HIM 762-3</strain>
    </source>
</reference>
<dbReference type="KEGG" id="phe:Phep_0335"/>
<keyword evidence="2" id="KW-0479">Metal-binding</keyword>
<evidence type="ECO:0000256" key="2">
    <source>
        <dbReference type="ARBA" id="ARBA00022723"/>
    </source>
</evidence>
<dbReference type="InterPro" id="IPR000923">
    <property type="entry name" value="BlueCu_1"/>
</dbReference>
<feature type="domain" description="Blue (type 1) copper" evidence="5">
    <location>
        <begin position="30"/>
        <end position="138"/>
    </location>
</feature>
<dbReference type="SUPFAM" id="SSF49503">
    <property type="entry name" value="Cupredoxins"/>
    <property type="match status" value="1"/>
</dbReference>
<dbReference type="AlphaFoldDB" id="C6XZ77"/>